<reference evidence="1 2" key="1">
    <citation type="journal article" date="2021" name="Hortic Res">
        <title>High-quality reference genome and annotation aids understanding of berry development for evergreen blueberry (Vaccinium darrowii).</title>
        <authorList>
            <person name="Yu J."/>
            <person name="Hulse-Kemp A.M."/>
            <person name="Babiker E."/>
            <person name="Staton M."/>
        </authorList>
    </citation>
    <scope>NUCLEOTIDE SEQUENCE [LARGE SCALE GENOMIC DNA]</scope>
    <source>
        <strain evidence="2">cv. NJ 8807/NJ 8810</strain>
        <tissue evidence="1">Young leaf</tissue>
    </source>
</reference>
<gene>
    <name evidence="1" type="ORF">Vadar_023114</name>
</gene>
<dbReference type="EMBL" id="CM037161">
    <property type="protein sequence ID" value="KAH7855271.1"/>
    <property type="molecule type" value="Genomic_DNA"/>
</dbReference>
<comment type="caution">
    <text evidence="1">The sequence shown here is derived from an EMBL/GenBank/DDBJ whole genome shotgun (WGS) entry which is preliminary data.</text>
</comment>
<sequence length="359" mass="41080">MPSIIEIWDKNPLSEPEQEIESFSKLETISIQTCHQLVYVLPSYMLPRLQNLQELRIRNCKEVEVIVSKELKEKEAADNDTIVFSQLKDVDFFDLPKLKSFYTGTQLIFSNKVAFHVLKHLTIEGLPEVKEIWDKQPVPKPENEAKSFYKLMSIHVEDCNQLVHVFPSYMLPQLQNLQKLVIANCKEMEVIISNKPEEKEATNNHIILFAELKTVILQILPNLKRLCSETQLSFTNKDAFPVLEINTIEVAKKEGRELLELVYLTMTSCIDPDLKFLVDGTSRKEVAIEVKISNLEYGTSSKDENNNDHNGGGGGGEEEEEEEGDRRTSTTPTTTNKEEEEEEEERTREDEEEGGGVPH</sequence>
<evidence type="ECO:0000313" key="2">
    <source>
        <dbReference type="Proteomes" id="UP000828048"/>
    </source>
</evidence>
<evidence type="ECO:0000313" key="1">
    <source>
        <dbReference type="EMBL" id="KAH7855271.1"/>
    </source>
</evidence>
<keyword evidence="2" id="KW-1185">Reference proteome</keyword>
<accession>A0ACB7YPJ0</accession>
<proteinExistence type="predicted"/>
<name>A0ACB7YPJ0_9ERIC</name>
<protein>
    <submittedName>
        <fullName evidence="1">Uncharacterized protein</fullName>
    </submittedName>
</protein>
<dbReference type="Proteomes" id="UP000828048">
    <property type="component" value="Chromosome 11"/>
</dbReference>
<organism evidence="1 2">
    <name type="scientific">Vaccinium darrowii</name>
    <dbReference type="NCBI Taxonomy" id="229202"/>
    <lineage>
        <taxon>Eukaryota</taxon>
        <taxon>Viridiplantae</taxon>
        <taxon>Streptophyta</taxon>
        <taxon>Embryophyta</taxon>
        <taxon>Tracheophyta</taxon>
        <taxon>Spermatophyta</taxon>
        <taxon>Magnoliopsida</taxon>
        <taxon>eudicotyledons</taxon>
        <taxon>Gunneridae</taxon>
        <taxon>Pentapetalae</taxon>
        <taxon>asterids</taxon>
        <taxon>Ericales</taxon>
        <taxon>Ericaceae</taxon>
        <taxon>Vaccinioideae</taxon>
        <taxon>Vaccinieae</taxon>
        <taxon>Vaccinium</taxon>
    </lineage>
</organism>